<keyword evidence="2 8" id="KW-0812">Transmembrane</keyword>
<evidence type="ECO:0000256" key="2">
    <source>
        <dbReference type="ARBA" id="ARBA00022692"/>
    </source>
</evidence>
<dbReference type="PANTHER" id="PTHR43394:SF1">
    <property type="entry name" value="ATP-BINDING CASSETTE SUB-FAMILY B MEMBER 10, MITOCHONDRIAL"/>
    <property type="match status" value="1"/>
</dbReference>
<reference evidence="11 12" key="1">
    <citation type="submission" date="2023-04" db="EMBL/GenBank/DDBJ databases">
        <title>Forest soil microbial communities from Buena Vista Peninsula, Colon Province, Panama.</title>
        <authorList>
            <person name="Bouskill N."/>
        </authorList>
    </citation>
    <scope>NUCLEOTIDE SEQUENCE [LARGE SCALE GENOMIC DNA]</scope>
    <source>
        <strain evidence="11 12">GGS1</strain>
    </source>
</reference>
<dbReference type="GO" id="GO:0005524">
    <property type="term" value="F:ATP binding"/>
    <property type="evidence" value="ECO:0007669"/>
    <property type="project" value="UniProtKB-KW"/>
</dbReference>
<name>A0ABT6M4K5_9ACTN</name>
<feature type="domain" description="ABC transmembrane type-1" evidence="10">
    <location>
        <begin position="45"/>
        <end position="328"/>
    </location>
</feature>
<keyword evidence="3" id="KW-0547">Nucleotide-binding</keyword>
<feature type="compositionally biased region" description="Pro residues" evidence="7">
    <location>
        <begin position="657"/>
        <end position="692"/>
    </location>
</feature>
<feature type="transmembrane region" description="Helical" evidence="8">
    <location>
        <begin position="179"/>
        <end position="201"/>
    </location>
</feature>
<feature type="region of interest" description="Disordered" evidence="7">
    <location>
        <begin position="620"/>
        <end position="717"/>
    </location>
</feature>
<dbReference type="InterPro" id="IPR003439">
    <property type="entry name" value="ABC_transporter-like_ATP-bd"/>
</dbReference>
<evidence type="ECO:0000256" key="5">
    <source>
        <dbReference type="ARBA" id="ARBA00022989"/>
    </source>
</evidence>
<evidence type="ECO:0000256" key="6">
    <source>
        <dbReference type="ARBA" id="ARBA00023136"/>
    </source>
</evidence>
<dbReference type="InterPro" id="IPR017871">
    <property type="entry name" value="ABC_transporter-like_CS"/>
</dbReference>
<evidence type="ECO:0000313" key="12">
    <source>
        <dbReference type="Proteomes" id="UP001160499"/>
    </source>
</evidence>
<evidence type="ECO:0000256" key="8">
    <source>
        <dbReference type="SAM" id="Phobius"/>
    </source>
</evidence>
<protein>
    <submittedName>
        <fullName evidence="11">ATP-binding cassette subfamily B protein</fullName>
    </submittedName>
</protein>
<feature type="transmembrane region" description="Helical" evidence="8">
    <location>
        <begin position="43"/>
        <end position="67"/>
    </location>
</feature>
<evidence type="ECO:0000256" key="7">
    <source>
        <dbReference type="SAM" id="MobiDB-lite"/>
    </source>
</evidence>
<dbReference type="PROSITE" id="PS50929">
    <property type="entry name" value="ABC_TM1F"/>
    <property type="match status" value="1"/>
</dbReference>
<feature type="transmembrane region" description="Helical" evidence="8">
    <location>
        <begin position="79"/>
        <end position="100"/>
    </location>
</feature>
<evidence type="ECO:0000256" key="1">
    <source>
        <dbReference type="ARBA" id="ARBA00004651"/>
    </source>
</evidence>
<evidence type="ECO:0000259" key="10">
    <source>
        <dbReference type="PROSITE" id="PS50929"/>
    </source>
</evidence>
<comment type="caution">
    <text evidence="11">The sequence shown here is derived from an EMBL/GenBank/DDBJ whole genome shotgun (WGS) entry which is preliminary data.</text>
</comment>
<feature type="compositionally biased region" description="Gly residues" evidence="7">
    <location>
        <begin position="693"/>
        <end position="707"/>
    </location>
</feature>
<dbReference type="PROSITE" id="PS00211">
    <property type="entry name" value="ABC_TRANSPORTER_1"/>
    <property type="match status" value="1"/>
</dbReference>
<dbReference type="RefSeq" id="WP_280883203.1">
    <property type="nucleotide sequence ID" value="NZ_JARXVH010000037.1"/>
</dbReference>
<dbReference type="InterPro" id="IPR011527">
    <property type="entry name" value="ABC1_TM_dom"/>
</dbReference>
<feature type="transmembrane region" description="Helical" evidence="8">
    <location>
        <begin position="264"/>
        <end position="285"/>
    </location>
</feature>
<dbReference type="SUPFAM" id="SSF90123">
    <property type="entry name" value="ABC transporter transmembrane region"/>
    <property type="match status" value="1"/>
</dbReference>
<dbReference type="SUPFAM" id="SSF52540">
    <property type="entry name" value="P-loop containing nucleoside triphosphate hydrolases"/>
    <property type="match status" value="1"/>
</dbReference>
<keyword evidence="5 8" id="KW-1133">Transmembrane helix</keyword>
<dbReference type="PANTHER" id="PTHR43394">
    <property type="entry name" value="ATP-DEPENDENT PERMEASE MDL1, MITOCHONDRIAL"/>
    <property type="match status" value="1"/>
</dbReference>
<dbReference type="InterPro" id="IPR036640">
    <property type="entry name" value="ABC1_TM_sf"/>
</dbReference>
<dbReference type="InterPro" id="IPR027417">
    <property type="entry name" value="P-loop_NTPase"/>
</dbReference>
<dbReference type="Proteomes" id="UP001160499">
    <property type="component" value="Unassembled WGS sequence"/>
</dbReference>
<dbReference type="Pfam" id="PF00664">
    <property type="entry name" value="ABC_membrane"/>
    <property type="match status" value="1"/>
</dbReference>
<dbReference type="Gene3D" id="3.40.50.300">
    <property type="entry name" value="P-loop containing nucleotide triphosphate hydrolases"/>
    <property type="match status" value="1"/>
</dbReference>
<accession>A0ABT6M4K5</accession>
<sequence>MMGGPGPVIVRGDGPDPSLSKQDVRPGTAKRIIPYAKRHRRSIGILLAATTLNAGTAVAIPLMFKYLIDNGIMKGDTSVVVWIALAVAPLSVVASLLGFAEAWLSARVSEGLIYDLRTEVFDHVQRQPLAFFTRAQTGALVSRLNTDVMGAQAALTSLLSTVVSAALTLTFILVTMIYLSWLITLISLLLAPFFVLPGRIIGRRMQRLMRRHMQINAEMGSMMHERFNVTGALLAKLYGRPDRESAEFSGLADRSRDVGVRTSVHMKLLFLSTMLVSSLATAAVYGVGGHLVVEGTIQLGTLVALATLLTRLMQPIGQLSNAQADVMNTLVSFDRLFEVLDLEPLIAEKPDAAPIGTATDIQFDNVSFRYPKAADVSLASLESIALPMPEREGDAWTLRNLSFTAPAGKLTALVGRSGAGKTTITHLVPRLYDPNDGTVRIGGQDLRDVTLESLLDTVGMVTQDAHLFHTTIRQNLMYARPDAVEQDLIDACRAAQIWDLIESLPDGFDTVVGDRGYRLSGGEKQRIAMARLLLKAPPVVVLDEATAHLDSESEAAVQLALRTALKGRTSLVIAHRLSTIRDADQILVIDEGKIKEKGTHEELLAASGLYAELYRTQFAGQSKNGSGPERDEPARHAAPAEIAGPGGPVHVGGPMPGMGPGPHPVPGMGPGPMPGMGPGPGPMPGGPGPVPGQGPGGGPRFRGGPNGGPSRRDRREP</sequence>
<gene>
    <name evidence="11" type="ORF">M2283_009920</name>
</gene>
<dbReference type="CDD" id="cd18550">
    <property type="entry name" value="ABC_6TM_exporter_like"/>
    <property type="match status" value="1"/>
</dbReference>
<dbReference type="SMART" id="SM00382">
    <property type="entry name" value="AAA"/>
    <property type="match status" value="1"/>
</dbReference>
<dbReference type="Pfam" id="PF00005">
    <property type="entry name" value="ABC_tran"/>
    <property type="match status" value="1"/>
</dbReference>
<keyword evidence="4 11" id="KW-0067">ATP-binding</keyword>
<dbReference type="InterPro" id="IPR039421">
    <property type="entry name" value="Type_1_exporter"/>
</dbReference>
<proteinExistence type="predicted"/>
<dbReference type="EMBL" id="JARXVH010000037">
    <property type="protein sequence ID" value="MDH6222569.1"/>
    <property type="molecule type" value="Genomic_DNA"/>
</dbReference>
<feature type="compositionally biased region" description="Gly residues" evidence="7">
    <location>
        <begin position="644"/>
        <end position="656"/>
    </location>
</feature>
<comment type="subcellular location">
    <subcellularLocation>
        <location evidence="1">Cell membrane</location>
        <topology evidence="1">Multi-pass membrane protein</topology>
    </subcellularLocation>
</comment>
<evidence type="ECO:0000313" key="11">
    <source>
        <dbReference type="EMBL" id="MDH6222569.1"/>
    </source>
</evidence>
<keyword evidence="6 8" id="KW-0472">Membrane</keyword>
<organism evidence="11 12">
    <name type="scientific">Streptomyces pseudovenezuelae</name>
    <dbReference type="NCBI Taxonomy" id="67350"/>
    <lineage>
        <taxon>Bacteria</taxon>
        <taxon>Bacillati</taxon>
        <taxon>Actinomycetota</taxon>
        <taxon>Actinomycetes</taxon>
        <taxon>Kitasatosporales</taxon>
        <taxon>Streptomycetaceae</taxon>
        <taxon>Streptomyces</taxon>
        <taxon>Streptomyces aurantiacus group</taxon>
    </lineage>
</organism>
<evidence type="ECO:0000256" key="3">
    <source>
        <dbReference type="ARBA" id="ARBA00022741"/>
    </source>
</evidence>
<evidence type="ECO:0000259" key="9">
    <source>
        <dbReference type="PROSITE" id="PS50893"/>
    </source>
</evidence>
<feature type="transmembrane region" description="Helical" evidence="8">
    <location>
        <begin position="153"/>
        <end position="173"/>
    </location>
</feature>
<feature type="domain" description="ABC transporter" evidence="9">
    <location>
        <begin position="361"/>
        <end position="616"/>
    </location>
</feature>
<dbReference type="Gene3D" id="1.20.1560.10">
    <property type="entry name" value="ABC transporter type 1, transmembrane domain"/>
    <property type="match status" value="1"/>
</dbReference>
<evidence type="ECO:0000256" key="4">
    <source>
        <dbReference type="ARBA" id="ARBA00022840"/>
    </source>
</evidence>
<dbReference type="PROSITE" id="PS50893">
    <property type="entry name" value="ABC_TRANSPORTER_2"/>
    <property type="match status" value="1"/>
</dbReference>
<keyword evidence="12" id="KW-1185">Reference proteome</keyword>
<dbReference type="InterPro" id="IPR003593">
    <property type="entry name" value="AAA+_ATPase"/>
</dbReference>
<feature type="region of interest" description="Disordered" evidence="7">
    <location>
        <begin position="1"/>
        <end position="25"/>
    </location>
</feature>